<reference evidence="3" key="1">
    <citation type="submission" date="2016-05" db="EMBL/GenBank/DDBJ databases">
        <title>Comparative genomics of biotechnologically important yeasts.</title>
        <authorList>
            <consortium name="DOE Joint Genome Institute"/>
            <person name="Riley R."/>
            <person name="Haridas S."/>
            <person name="Wolfe K.H."/>
            <person name="Lopes M.R."/>
            <person name="Hittinger C.T."/>
            <person name="Goker M."/>
            <person name="Salamov A."/>
            <person name="Wisecaver J."/>
            <person name="Long T.M."/>
            <person name="Aerts A.L."/>
            <person name="Barry K."/>
            <person name="Choi C."/>
            <person name="Clum A."/>
            <person name="Coughlan A.Y."/>
            <person name="Deshpande S."/>
            <person name="Douglass A.P."/>
            <person name="Hanson S.J."/>
            <person name="Klenk H.-P."/>
            <person name="Labutti K."/>
            <person name="Lapidus A."/>
            <person name="Lindquist E."/>
            <person name="Lipzen A."/>
            <person name="Meier-Kolthoff J.P."/>
            <person name="Ohm R.A."/>
            <person name="Otillar R.P."/>
            <person name="Pangilinan J."/>
            <person name="Peng Y."/>
            <person name="Rokas A."/>
            <person name="Rosa C.A."/>
            <person name="Scheuner C."/>
            <person name="Sibirny A.A."/>
            <person name="Slot J.C."/>
            <person name="Stielow J.B."/>
            <person name="Sun H."/>
            <person name="Kurtzman C.P."/>
            <person name="Blackwell M."/>
            <person name="Grigoriev I.V."/>
            <person name="Jeffries T.W."/>
        </authorList>
    </citation>
    <scope>NUCLEOTIDE SEQUENCE [LARGE SCALE GENOMIC DNA]</scope>
    <source>
        <strain evidence="3">DSM 1968</strain>
    </source>
</reference>
<dbReference type="Pfam" id="PF10295">
    <property type="entry name" value="DUF2406"/>
    <property type="match status" value="1"/>
</dbReference>
<dbReference type="PANTHER" id="PTHR28186">
    <property type="entry name" value="MEIOTICALLY UP-REGULATED GENE 9 PROTEIN"/>
    <property type="match status" value="1"/>
</dbReference>
<evidence type="ECO:0000313" key="3">
    <source>
        <dbReference type="Proteomes" id="UP000095038"/>
    </source>
</evidence>
<protein>
    <submittedName>
        <fullName evidence="2">Uncharacterized protein</fullName>
    </submittedName>
</protein>
<dbReference type="EMBL" id="KV454476">
    <property type="protein sequence ID" value="ODV62879.1"/>
    <property type="molecule type" value="Genomic_DNA"/>
</dbReference>
<dbReference type="OrthoDB" id="5330253at2759"/>
<dbReference type="InterPro" id="IPR018809">
    <property type="entry name" value="DUF2406"/>
</dbReference>
<evidence type="ECO:0000256" key="1">
    <source>
        <dbReference type="SAM" id="MobiDB-lite"/>
    </source>
</evidence>
<dbReference type="GeneID" id="30963086"/>
<dbReference type="AlphaFoldDB" id="A0A1D2VMQ2"/>
<feature type="region of interest" description="Disordered" evidence="1">
    <location>
        <begin position="139"/>
        <end position="176"/>
    </location>
</feature>
<keyword evidence="3" id="KW-1185">Reference proteome</keyword>
<evidence type="ECO:0000313" key="2">
    <source>
        <dbReference type="EMBL" id="ODV62879.1"/>
    </source>
</evidence>
<feature type="compositionally biased region" description="Basic residues" evidence="1">
    <location>
        <begin position="164"/>
        <end position="176"/>
    </location>
</feature>
<feature type="non-terminal residue" evidence="2">
    <location>
        <position position="1"/>
    </location>
</feature>
<feature type="non-terminal residue" evidence="2">
    <location>
        <position position="176"/>
    </location>
</feature>
<dbReference type="PANTHER" id="PTHR28186:SF1">
    <property type="entry name" value="MEIOTICALLY UP-REGULATED GENE 9 PROTEIN"/>
    <property type="match status" value="1"/>
</dbReference>
<gene>
    <name evidence="2" type="ORF">ASCRUDRAFT_16822</name>
</gene>
<feature type="compositionally biased region" description="Polar residues" evidence="1">
    <location>
        <begin position="139"/>
        <end position="148"/>
    </location>
</feature>
<proteinExistence type="predicted"/>
<name>A0A1D2VMQ2_9ASCO</name>
<dbReference type="FunCoup" id="A0A1D2VMQ2">
    <property type="interactions" value="47"/>
</dbReference>
<dbReference type="RefSeq" id="XP_020049186.1">
    <property type="nucleotide sequence ID" value="XM_020189450.1"/>
</dbReference>
<accession>A0A1D2VMQ2</accession>
<dbReference type="Proteomes" id="UP000095038">
    <property type="component" value="Unassembled WGS sequence"/>
</dbReference>
<sequence length="176" mass="20112">IMHFRKKSTASTVSSKNIKLTKKDAENFKMRTGNVHDPILSAVNEAQPFEQANDGFNQTNQQLGLAYMAKTGNLKDSFGNLITTPDISNPTRSRDERPLDTIKSFEYAITGDTYFKSNLETPIYGWTVRPNFPLFTNGNPYANNNNKEPQVVYKPKLDSNTNQPKKKKRGFFRRRK</sequence>
<organism evidence="2 3">
    <name type="scientific">Ascoidea rubescens DSM 1968</name>
    <dbReference type="NCBI Taxonomy" id="1344418"/>
    <lineage>
        <taxon>Eukaryota</taxon>
        <taxon>Fungi</taxon>
        <taxon>Dikarya</taxon>
        <taxon>Ascomycota</taxon>
        <taxon>Saccharomycotina</taxon>
        <taxon>Saccharomycetes</taxon>
        <taxon>Ascoideaceae</taxon>
        <taxon>Ascoidea</taxon>
    </lineage>
</organism>
<dbReference type="InParanoid" id="A0A1D2VMQ2"/>